<sequence length="290" mass="31720">MAASRGDRSGLSAESYEIFRDRAICMAYRKDVWNMLSMGHAYVAADKQFGKRAVQFMRVQHKQAGKVIFFVNHHGPIPVDTGGICGGKSVAYEMLQLVKTNAQQGDAVIILGDDFNANPTSEEIVALDQKLSRDVSEKSGVGSLDHIYSNLPGSALGPPEDIGSGGSDHNALSATYKFGSGEPLAAPALDVPEWAIGEGAQETARTPRPARRARSRRRAPTGTPRTMALQRRRRLCGRHPRRRPWRQSRRRVVRNTAAARSSRAWRASATRPASRPAPAAATSSPRARRR</sequence>
<dbReference type="Pfam" id="PF03372">
    <property type="entry name" value="Exo_endo_phos"/>
    <property type="match status" value="1"/>
</dbReference>
<organism evidence="3 4">
    <name type="scientific">Prorocentrum cordatum</name>
    <dbReference type="NCBI Taxonomy" id="2364126"/>
    <lineage>
        <taxon>Eukaryota</taxon>
        <taxon>Sar</taxon>
        <taxon>Alveolata</taxon>
        <taxon>Dinophyceae</taxon>
        <taxon>Prorocentrales</taxon>
        <taxon>Prorocentraceae</taxon>
        <taxon>Prorocentrum</taxon>
    </lineage>
</organism>
<name>A0ABN9VFT9_9DINO</name>
<feature type="compositionally biased region" description="Basic residues" evidence="1">
    <location>
        <begin position="208"/>
        <end position="219"/>
    </location>
</feature>
<dbReference type="EMBL" id="CAUYUJ010017015">
    <property type="protein sequence ID" value="CAK0870914.1"/>
    <property type="molecule type" value="Genomic_DNA"/>
</dbReference>
<dbReference type="Proteomes" id="UP001189429">
    <property type="component" value="Unassembled WGS sequence"/>
</dbReference>
<dbReference type="SUPFAM" id="SSF56219">
    <property type="entry name" value="DNase I-like"/>
    <property type="match status" value="1"/>
</dbReference>
<proteinExistence type="predicted"/>
<evidence type="ECO:0000256" key="1">
    <source>
        <dbReference type="SAM" id="MobiDB-lite"/>
    </source>
</evidence>
<gene>
    <name evidence="3" type="ORF">PCOR1329_LOCUS56897</name>
</gene>
<evidence type="ECO:0000313" key="4">
    <source>
        <dbReference type="Proteomes" id="UP001189429"/>
    </source>
</evidence>
<dbReference type="InterPro" id="IPR036691">
    <property type="entry name" value="Endo/exonu/phosph_ase_sf"/>
</dbReference>
<evidence type="ECO:0000259" key="2">
    <source>
        <dbReference type="Pfam" id="PF03372"/>
    </source>
</evidence>
<reference evidence="3" key="1">
    <citation type="submission" date="2023-10" db="EMBL/GenBank/DDBJ databases">
        <authorList>
            <person name="Chen Y."/>
            <person name="Shah S."/>
            <person name="Dougan E. K."/>
            <person name="Thang M."/>
            <person name="Chan C."/>
        </authorList>
    </citation>
    <scope>NUCLEOTIDE SEQUENCE [LARGE SCALE GENOMIC DNA]</scope>
</reference>
<feature type="domain" description="Endonuclease/exonuclease/phosphatase" evidence="2">
    <location>
        <begin position="87"/>
        <end position="169"/>
    </location>
</feature>
<feature type="compositionally biased region" description="Basic residues" evidence="1">
    <location>
        <begin position="230"/>
        <end position="253"/>
    </location>
</feature>
<protein>
    <recommendedName>
        <fullName evidence="2">Endonuclease/exonuclease/phosphatase domain-containing protein</fullName>
    </recommendedName>
</protein>
<dbReference type="InterPro" id="IPR005135">
    <property type="entry name" value="Endo/exonuclease/phosphatase"/>
</dbReference>
<accession>A0ABN9VFT9</accession>
<feature type="region of interest" description="Disordered" evidence="1">
    <location>
        <begin position="197"/>
        <end position="290"/>
    </location>
</feature>
<feature type="compositionally biased region" description="Low complexity" evidence="1">
    <location>
        <begin position="254"/>
        <end position="290"/>
    </location>
</feature>
<keyword evidence="4" id="KW-1185">Reference proteome</keyword>
<comment type="caution">
    <text evidence="3">The sequence shown here is derived from an EMBL/GenBank/DDBJ whole genome shotgun (WGS) entry which is preliminary data.</text>
</comment>
<evidence type="ECO:0000313" key="3">
    <source>
        <dbReference type="EMBL" id="CAK0870914.1"/>
    </source>
</evidence>